<protein>
    <submittedName>
        <fullName evidence="1">Uncharacterized protein</fullName>
    </submittedName>
</protein>
<proteinExistence type="predicted"/>
<evidence type="ECO:0000313" key="2">
    <source>
        <dbReference type="Proteomes" id="UP000595703"/>
    </source>
</evidence>
<reference evidence="1 2" key="2">
    <citation type="journal article" date="2011" name="J. Antibiot.">
        <title>Furaquinocins I and J: novel polyketide isoprenoid hybrid compounds from Streptomyces reveromyceticus SN-593.</title>
        <authorList>
            <person name="Panthee S."/>
            <person name="Takahashi S."/>
            <person name="Takagi H."/>
            <person name="Nogawa T."/>
            <person name="Oowada E."/>
            <person name="Uramoto M."/>
            <person name="Osada H."/>
        </authorList>
    </citation>
    <scope>NUCLEOTIDE SEQUENCE [LARGE SCALE GENOMIC DNA]</scope>
    <source>
        <strain evidence="1 2">SN-593</strain>
    </source>
</reference>
<gene>
    <name evidence="1" type="ORF">RVR_3204</name>
</gene>
<keyword evidence="2" id="KW-1185">Reference proteome</keyword>
<dbReference type="EMBL" id="AP018365">
    <property type="protein sequence ID" value="BBA97447.1"/>
    <property type="molecule type" value="Genomic_DNA"/>
</dbReference>
<organism evidence="1 2">
    <name type="scientific">Actinacidiphila reveromycinica</name>
    <dbReference type="NCBI Taxonomy" id="659352"/>
    <lineage>
        <taxon>Bacteria</taxon>
        <taxon>Bacillati</taxon>
        <taxon>Actinomycetota</taxon>
        <taxon>Actinomycetes</taxon>
        <taxon>Kitasatosporales</taxon>
        <taxon>Streptomycetaceae</taxon>
        <taxon>Actinacidiphila</taxon>
    </lineage>
</organism>
<reference evidence="1 2" key="1">
    <citation type="journal article" date="2010" name="J. Bacteriol.">
        <title>Biochemical characterization of a novel indole prenyltransferase from Streptomyces sp. SN-593.</title>
        <authorList>
            <person name="Takahashi S."/>
            <person name="Takagi H."/>
            <person name="Toyoda A."/>
            <person name="Uramoto M."/>
            <person name="Nogawa T."/>
            <person name="Ueki M."/>
            <person name="Sakaki Y."/>
            <person name="Osada H."/>
        </authorList>
    </citation>
    <scope>NUCLEOTIDE SEQUENCE [LARGE SCALE GENOMIC DNA]</scope>
    <source>
        <strain evidence="1 2">SN-593</strain>
    </source>
</reference>
<accession>A0A7U3URJ0</accession>
<dbReference type="Proteomes" id="UP000595703">
    <property type="component" value="Chromosome"/>
</dbReference>
<sequence>MNAEKGKERANQTRKETAAVYWKLYNSLDAPASTSGGAGYFTSCGKSGSSSVQYVVRALIRATSDKKMTYASLEQTVADQLAAAGWHLTPSEDGRSAEKSGITVELELPSVGAGPTTALQVESGCVDVGAAKDTVSDGYSFNSDWDQYKDADASASPVPTTFPSAD</sequence>
<reference evidence="1 2" key="4">
    <citation type="journal article" date="2020" name="Sci. Rep.">
        <title>beta-carboline chemical signals induce reveromycin production through a LuxR family regulator in Streptomyces sp. SN-593.</title>
        <authorList>
            <person name="Panthee S."/>
            <person name="Kito N."/>
            <person name="Hayashi T."/>
            <person name="Shimizu T."/>
            <person name="Ishikawa J."/>
            <person name="Hamamoto H."/>
            <person name="Osada H."/>
            <person name="Takahashi S."/>
        </authorList>
    </citation>
    <scope>NUCLEOTIDE SEQUENCE [LARGE SCALE GENOMIC DNA]</scope>
    <source>
        <strain evidence="1 2">SN-593</strain>
    </source>
</reference>
<dbReference type="KEGG" id="arev:RVR_3204"/>
<dbReference type="AlphaFoldDB" id="A0A7U3URJ0"/>
<reference evidence="1 2" key="3">
    <citation type="journal article" date="2011" name="Nat. Chem. Biol.">
        <title>Reveromycin A biosynthesis uses RevG and RevJ for stereospecific spiroacetal formation.</title>
        <authorList>
            <person name="Takahashi S."/>
            <person name="Toyoda A."/>
            <person name="Sekiyama Y."/>
            <person name="Takagi H."/>
            <person name="Nogawa T."/>
            <person name="Uramoto M."/>
            <person name="Suzuki R."/>
            <person name="Koshino H."/>
            <person name="Kumano T."/>
            <person name="Panthee S."/>
            <person name="Dairi T."/>
            <person name="Ishikawa J."/>
            <person name="Ikeda H."/>
            <person name="Sakaki Y."/>
            <person name="Osada H."/>
        </authorList>
    </citation>
    <scope>NUCLEOTIDE SEQUENCE [LARGE SCALE GENOMIC DNA]</scope>
    <source>
        <strain evidence="1 2">SN-593</strain>
    </source>
</reference>
<evidence type="ECO:0000313" key="1">
    <source>
        <dbReference type="EMBL" id="BBA97447.1"/>
    </source>
</evidence>
<name>A0A7U3URJ0_9ACTN</name>